<dbReference type="AlphaFoldDB" id="A0AAU8P7X9"/>
<evidence type="ECO:0000256" key="3">
    <source>
        <dbReference type="ARBA" id="ARBA00013253"/>
    </source>
</evidence>
<dbReference type="Pfam" id="PF01288">
    <property type="entry name" value="HPPK"/>
    <property type="match status" value="1"/>
</dbReference>
<dbReference type="GO" id="GO:0005524">
    <property type="term" value="F:ATP binding"/>
    <property type="evidence" value="ECO:0007669"/>
    <property type="project" value="UniProtKB-KW"/>
</dbReference>
<feature type="domain" description="7,8-dihydro-6-hydroxymethylpterin-pyrophosphokinase" evidence="9">
    <location>
        <begin position="89"/>
        <end position="100"/>
    </location>
</feature>
<evidence type="ECO:0000256" key="7">
    <source>
        <dbReference type="ARBA" id="ARBA00022840"/>
    </source>
</evidence>
<keyword evidence="7" id="KW-0067">ATP-binding</keyword>
<dbReference type="PANTHER" id="PTHR43071">
    <property type="entry name" value="2-AMINO-4-HYDROXY-6-HYDROXYMETHYLDIHYDROPTERIDINE PYROPHOSPHOKINASE"/>
    <property type="match status" value="1"/>
</dbReference>
<evidence type="ECO:0000259" key="9">
    <source>
        <dbReference type="PROSITE" id="PS00794"/>
    </source>
</evidence>
<keyword evidence="11" id="KW-1185">Reference proteome</keyword>
<comment type="pathway">
    <text evidence="2">Cofactor biosynthesis; tetrahydrofolate biosynthesis; 2-amino-4-hydroxy-6-hydroxymethyl-7,8-dihydropteridine diphosphate from 7,8-dihydroneopterin triphosphate: step 4/4.</text>
</comment>
<evidence type="ECO:0000256" key="8">
    <source>
        <dbReference type="ARBA" id="ARBA00022909"/>
    </source>
</evidence>
<dbReference type="SUPFAM" id="SSF55083">
    <property type="entry name" value="6-hydroxymethyl-7,8-dihydropterin pyrophosphokinase, HPPK"/>
    <property type="match status" value="1"/>
</dbReference>
<dbReference type="CDD" id="cd00483">
    <property type="entry name" value="HPPK"/>
    <property type="match status" value="1"/>
</dbReference>
<dbReference type="InterPro" id="IPR035907">
    <property type="entry name" value="Hppk_sf"/>
</dbReference>
<name>A0AAU8P7X9_DESK7</name>
<keyword evidence="5" id="KW-0547">Nucleotide-binding</keyword>
<reference evidence="11" key="1">
    <citation type="submission" date="2011-05" db="EMBL/GenBank/DDBJ databases">
        <title>Complete sequence of Desulfotomaculum kuznetsovii DSM 6115.</title>
        <authorList>
            <person name="Lucas S."/>
            <person name="Han J."/>
            <person name="Lapidus A."/>
            <person name="Cheng J.-F."/>
            <person name="Goodwin L."/>
            <person name="Pitluck S."/>
            <person name="Peters L."/>
            <person name="Mikhailova N."/>
            <person name="Lu M."/>
            <person name="Saunders E."/>
            <person name="Han C."/>
            <person name="Tapia R."/>
            <person name="Land M."/>
            <person name="Hauser L."/>
            <person name="Kyrpides N."/>
            <person name="Ivanova N."/>
            <person name="Pagani I."/>
            <person name="Nazina T."/>
            <person name="Ivanova A."/>
            <person name="Parshina S."/>
            <person name="Kuever J."/>
            <person name="Muyzer G."/>
            <person name="Plugge C."/>
            <person name="Stams A."/>
            <person name="Woyke T."/>
        </authorList>
    </citation>
    <scope>NUCLEOTIDE SEQUENCE [LARGE SCALE GENOMIC DNA]</scope>
    <source>
        <strain evidence="11">DSM 6115 / VKM B-1805 / 17</strain>
    </source>
</reference>
<dbReference type="EC" id="2.7.6.3" evidence="3"/>
<dbReference type="RefSeq" id="WP_013821378.1">
    <property type="nucleotide sequence ID" value="NC_015573.1"/>
</dbReference>
<protein>
    <recommendedName>
        <fullName evidence="3">2-amino-4-hydroxy-6-hydroxymethyldihydropteridine diphosphokinase</fullName>
        <ecNumber evidence="3">2.7.6.3</ecNumber>
    </recommendedName>
</protein>
<dbReference type="PROSITE" id="PS00794">
    <property type="entry name" value="HPPK"/>
    <property type="match status" value="1"/>
</dbReference>
<evidence type="ECO:0000256" key="5">
    <source>
        <dbReference type="ARBA" id="ARBA00022741"/>
    </source>
</evidence>
<sequence>MEVIAYIGLGSNMGGKKANLKAALELLGRVPGVKILRVAPFYRTEPVGYTDQDWFVNTVAEVETTLSPRELLAACLEVENRLGRVRGVRWGPRVIDLDLLLYNGEVIDEPALVVPHPRMHERAFVLVPLADLAPDLVIPGRGGVRELLAGVDRQGVEQLEKSEGWPFRKAGG</sequence>
<dbReference type="InterPro" id="IPR000550">
    <property type="entry name" value="Hppk"/>
</dbReference>
<dbReference type="Proteomes" id="UP000009229">
    <property type="component" value="Chromosome"/>
</dbReference>
<evidence type="ECO:0000313" key="10">
    <source>
        <dbReference type="EMBL" id="AEG13863.1"/>
    </source>
</evidence>
<evidence type="ECO:0000256" key="1">
    <source>
        <dbReference type="ARBA" id="ARBA00000198"/>
    </source>
</evidence>
<evidence type="ECO:0000313" key="11">
    <source>
        <dbReference type="Proteomes" id="UP000009229"/>
    </source>
</evidence>
<proteinExistence type="predicted"/>
<dbReference type="GO" id="GO:0003848">
    <property type="term" value="F:2-amino-4-hydroxy-6-hydroxymethyldihydropteridine diphosphokinase activity"/>
    <property type="evidence" value="ECO:0007669"/>
    <property type="project" value="UniProtKB-EC"/>
</dbReference>
<dbReference type="NCBIfam" id="TIGR01498">
    <property type="entry name" value="folK"/>
    <property type="match status" value="1"/>
</dbReference>
<dbReference type="Gene3D" id="3.30.70.560">
    <property type="entry name" value="7,8-Dihydro-6-hydroxymethylpterin-pyrophosphokinase HPPK"/>
    <property type="match status" value="1"/>
</dbReference>
<keyword evidence="8" id="KW-0289">Folate biosynthesis</keyword>
<organism evidence="10 11">
    <name type="scientific">Desulfofundulus kuznetsovii (strain DSM 6115 / VKM B-1805 / 17)</name>
    <name type="common">Desulfotomaculum kuznetsovii</name>
    <dbReference type="NCBI Taxonomy" id="760568"/>
    <lineage>
        <taxon>Bacteria</taxon>
        <taxon>Bacillati</taxon>
        <taxon>Bacillota</taxon>
        <taxon>Clostridia</taxon>
        <taxon>Eubacteriales</taxon>
        <taxon>Peptococcaceae</taxon>
        <taxon>Desulfofundulus</taxon>
    </lineage>
</organism>
<keyword evidence="6" id="KW-0418">Kinase</keyword>
<dbReference type="EMBL" id="CP002770">
    <property type="protein sequence ID" value="AEG13863.1"/>
    <property type="molecule type" value="Genomic_DNA"/>
</dbReference>
<dbReference type="PANTHER" id="PTHR43071:SF1">
    <property type="entry name" value="2-AMINO-4-HYDROXY-6-HYDROXYMETHYLDIHYDROPTERIDINE PYROPHOSPHOKINASE"/>
    <property type="match status" value="1"/>
</dbReference>
<keyword evidence="4 10" id="KW-0808">Transferase</keyword>
<dbReference type="GO" id="GO:0016301">
    <property type="term" value="F:kinase activity"/>
    <property type="evidence" value="ECO:0007669"/>
    <property type="project" value="UniProtKB-KW"/>
</dbReference>
<gene>
    <name evidence="10" type="ordered locus">Desku_0221</name>
</gene>
<evidence type="ECO:0000256" key="2">
    <source>
        <dbReference type="ARBA" id="ARBA00005051"/>
    </source>
</evidence>
<evidence type="ECO:0000256" key="6">
    <source>
        <dbReference type="ARBA" id="ARBA00022777"/>
    </source>
</evidence>
<dbReference type="GO" id="GO:0046656">
    <property type="term" value="P:folic acid biosynthetic process"/>
    <property type="evidence" value="ECO:0007669"/>
    <property type="project" value="UniProtKB-KW"/>
</dbReference>
<comment type="catalytic activity">
    <reaction evidence="1">
        <text>6-hydroxymethyl-7,8-dihydropterin + ATP = (7,8-dihydropterin-6-yl)methyl diphosphate + AMP + H(+)</text>
        <dbReference type="Rhea" id="RHEA:11412"/>
        <dbReference type="ChEBI" id="CHEBI:15378"/>
        <dbReference type="ChEBI" id="CHEBI:30616"/>
        <dbReference type="ChEBI" id="CHEBI:44841"/>
        <dbReference type="ChEBI" id="CHEBI:72950"/>
        <dbReference type="ChEBI" id="CHEBI:456215"/>
        <dbReference type="EC" id="2.7.6.3"/>
    </reaction>
</comment>
<dbReference type="KEGG" id="dku:Desku_0221"/>
<evidence type="ECO:0000256" key="4">
    <source>
        <dbReference type="ARBA" id="ARBA00022679"/>
    </source>
</evidence>
<accession>A0AAU8P7X9</accession>